<dbReference type="RefSeq" id="WP_155455404.1">
    <property type="nucleotide sequence ID" value="NZ_WNKX01000014.1"/>
</dbReference>
<feature type="chain" id="PRO_5026822628" evidence="1">
    <location>
        <begin position="24"/>
        <end position="165"/>
    </location>
</feature>
<sequence length="165" mass="17599">MRKQLLIGGSAAFALIALTAAMAAPGKRAAVQHGGGLPRYGVMVYSDLCVNQGSGEFGGQRITLQRFAEADSVIYEYTAGGLSWPLVATDVNVDPRGKMMYFTVQEGEEERTISGKFSADGETLTLEGGYCDDQSQPMVLAKVHDFARQAQACKACPAPKRQGSD</sequence>
<keyword evidence="1" id="KW-0732">Signal</keyword>
<gene>
    <name evidence="2" type="ORF">GM658_17815</name>
</gene>
<proteinExistence type="predicted"/>
<protein>
    <submittedName>
        <fullName evidence="2">Uncharacterized protein</fullName>
    </submittedName>
</protein>
<evidence type="ECO:0000313" key="2">
    <source>
        <dbReference type="EMBL" id="MTW12468.1"/>
    </source>
</evidence>
<feature type="signal peptide" evidence="1">
    <location>
        <begin position="1"/>
        <end position="23"/>
    </location>
</feature>
<dbReference type="Proteomes" id="UP000472320">
    <property type="component" value="Unassembled WGS sequence"/>
</dbReference>
<dbReference type="OrthoDB" id="8774343at2"/>
<name>A0A6L6QJ20_9BURK</name>
<dbReference type="AlphaFoldDB" id="A0A6L6QJ20"/>
<evidence type="ECO:0000256" key="1">
    <source>
        <dbReference type="SAM" id="SignalP"/>
    </source>
</evidence>
<evidence type="ECO:0000313" key="3">
    <source>
        <dbReference type="Proteomes" id="UP000472320"/>
    </source>
</evidence>
<organism evidence="2 3">
    <name type="scientific">Massilia eburnea</name>
    <dbReference type="NCBI Taxonomy" id="1776165"/>
    <lineage>
        <taxon>Bacteria</taxon>
        <taxon>Pseudomonadati</taxon>
        <taxon>Pseudomonadota</taxon>
        <taxon>Betaproteobacteria</taxon>
        <taxon>Burkholderiales</taxon>
        <taxon>Oxalobacteraceae</taxon>
        <taxon>Telluria group</taxon>
        <taxon>Massilia</taxon>
    </lineage>
</organism>
<comment type="caution">
    <text evidence="2">The sequence shown here is derived from an EMBL/GenBank/DDBJ whole genome shotgun (WGS) entry which is preliminary data.</text>
</comment>
<reference evidence="2 3" key="1">
    <citation type="submission" date="2019-11" db="EMBL/GenBank/DDBJ databases">
        <title>Type strains purchased from KCTC, JCM and DSMZ.</title>
        <authorList>
            <person name="Lu H."/>
        </authorList>
    </citation>
    <scope>NUCLEOTIDE SEQUENCE [LARGE SCALE GENOMIC DNA]</scope>
    <source>
        <strain evidence="2 3">JCM 31587</strain>
    </source>
</reference>
<dbReference type="EMBL" id="WNKX01000014">
    <property type="protein sequence ID" value="MTW12468.1"/>
    <property type="molecule type" value="Genomic_DNA"/>
</dbReference>
<accession>A0A6L6QJ20</accession>
<keyword evidence="3" id="KW-1185">Reference proteome</keyword>